<dbReference type="SUPFAM" id="SSF52047">
    <property type="entry name" value="RNI-like"/>
    <property type="match status" value="1"/>
</dbReference>
<dbReference type="AlphaFoldDB" id="A0A2T2NZT4"/>
<gene>
    <name evidence="3" type="ORF">BS50DRAFT_486683</name>
</gene>
<feature type="compositionally biased region" description="Polar residues" evidence="1">
    <location>
        <begin position="126"/>
        <end position="138"/>
    </location>
</feature>
<dbReference type="Pfam" id="PF25353">
    <property type="entry name" value="PH_2nd_LRR"/>
    <property type="match status" value="1"/>
</dbReference>
<keyword evidence="4" id="KW-1185">Reference proteome</keyword>
<feature type="compositionally biased region" description="Polar residues" evidence="1">
    <location>
        <begin position="98"/>
        <end position="109"/>
    </location>
</feature>
<organism evidence="3 4">
    <name type="scientific">Corynespora cassiicola Philippines</name>
    <dbReference type="NCBI Taxonomy" id="1448308"/>
    <lineage>
        <taxon>Eukaryota</taxon>
        <taxon>Fungi</taxon>
        <taxon>Dikarya</taxon>
        <taxon>Ascomycota</taxon>
        <taxon>Pezizomycotina</taxon>
        <taxon>Dothideomycetes</taxon>
        <taxon>Pleosporomycetidae</taxon>
        <taxon>Pleosporales</taxon>
        <taxon>Corynesporascaceae</taxon>
        <taxon>Corynespora</taxon>
    </lineage>
</organism>
<reference evidence="3 4" key="1">
    <citation type="journal article" date="2018" name="Front. Microbiol.">
        <title>Genome-Wide Analysis of Corynespora cassiicola Leaf Fall Disease Putative Effectors.</title>
        <authorList>
            <person name="Lopez D."/>
            <person name="Ribeiro S."/>
            <person name="Label P."/>
            <person name="Fumanal B."/>
            <person name="Venisse J.S."/>
            <person name="Kohler A."/>
            <person name="de Oliveira R.R."/>
            <person name="Labutti K."/>
            <person name="Lipzen A."/>
            <person name="Lail K."/>
            <person name="Bauer D."/>
            <person name="Ohm R.A."/>
            <person name="Barry K.W."/>
            <person name="Spatafora J."/>
            <person name="Grigoriev I.V."/>
            <person name="Martin F.M."/>
            <person name="Pujade-Renaud V."/>
        </authorList>
    </citation>
    <scope>NUCLEOTIDE SEQUENCE [LARGE SCALE GENOMIC DNA]</scope>
    <source>
        <strain evidence="3 4">Philippines</strain>
    </source>
</reference>
<dbReference type="OrthoDB" id="120976at2759"/>
<dbReference type="InterPro" id="IPR052394">
    <property type="entry name" value="LRR-containing"/>
</dbReference>
<feature type="region of interest" description="Disordered" evidence="1">
    <location>
        <begin position="89"/>
        <end position="138"/>
    </location>
</feature>
<evidence type="ECO:0000313" key="4">
    <source>
        <dbReference type="Proteomes" id="UP000240883"/>
    </source>
</evidence>
<dbReference type="Gene3D" id="3.80.10.10">
    <property type="entry name" value="Ribonuclease Inhibitor"/>
    <property type="match status" value="1"/>
</dbReference>
<dbReference type="EMBL" id="KZ678131">
    <property type="protein sequence ID" value="PSN70940.1"/>
    <property type="molecule type" value="Genomic_DNA"/>
</dbReference>
<dbReference type="PANTHER" id="PTHR24114:SF2">
    <property type="entry name" value="F-BOX DOMAIN-CONTAINING PROTEIN-RELATED"/>
    <property type="match status" value="1"/>
</dbReference>
<name>A0A2T2NZT4_CORCC</name>
<evidence type="ECO:0000313" key="3">
    <source>
        <dbReference type="EMBL" id="PSN70940.1"/>
    </source>
</evidence>
<feature type="compositionally biased region" description="Low complexity" evidence="1">
    <location>
        <begin position="39"/>
        <end position="49"/>
    </location>
</feature>
<dbReference type="Pfam" id="PF13516">
    <property type="entry name" value="LRR_6"/>
    <property type="match status" value="1"/>
</dbReference>
<feature type="domain" description="PH" evidence="2">
    <location>
        <begin position="142"/>
        <end position="309"/>
    </location>
</feature>
<dbReference type="InterPro" id="IPR032675">
    <property type="entry name" value="LRR_dom_sf"/>
</dbReference>
<dbReference type="InterPro" id="IPR057334">
    <property type="entry name" value="PH_2nd_LRR"/>
</dbReference>
<dbReference type="STRING" id="1448308.A0A2T2NZT4"/>
<evidence type="ECO:0000256" key="1">
    <source>
        <dbReference type="SAM" id="MobiDB-lite"/>
    </source>
</evidence>
<feature type="region of interest" description="Disordered" evidence="1">
    <location>
        <begin position="1"/>
        <end position="68"/>
    </location>
</feature>
<sequence>MSRDNRESKRRSFFGALSGLQSTKDESEPTNVLRKRRAASFMTTFSAASQQEDREPLDTPGANSPVSPATATVTVTDPANVTAAASAVAAATPRPPLSSRSATRPNSIFGSLRGLRLPDENDEPLSATSTRSHSDTWSSVDEAFRKGQVLQHGEVQTSSSMFRKKKEYLVLTETHLMRFKSHNKAAEAFSRSALYMGHEAWYADPHSISSPYNRLSTYSTYSNYRHSQSPSTGSHEFQSIASDASGDRGLGIPLRQIVAVYQLEDGRPHFAIEVFYLDDESNHASSMTLQFGDPDDMTRWLANLREAANRIRLADSNPLSAYNSHLAARVVEAERDYVPPHYAIYKVVQRPMGKTSARASSDDLSKMLASVCFLAIGVHKVHLIPLFKPPAQRSSSPSLVSHSTQSSYGILSITELRVSEADDTFELTFRLPLQRPKTIHLASLASHDIAVRLRYVEENLRPEWESRPYHFLVPDDVKRDILRQASPHPIDGDSLDRTLTGYCIAYDIKPETIRYEITYPEDDYPRFELLRPLGLRRTQYTVLELLAIMRSLRYNESFAGISFKDVQLDILNGLVDDFGTEHVCTKTKRGTHVRMDVEELGRSCLLVQEIRALAITSRKLRRLDFSSCITRKPKDPMDSVNRTRDMGCGIVEALFPLCKHQTTNVDWIALNNITLGDTDLDYLVAAAVERSCHLRALELSGCGLTDRSLYLILDALRPQENTLEALDLSSNPFRLSPTTFDSQIGVFGYLTKLNLSHVSRTSGPEPLISVETFHAWRLQELILSGTSLNTPMVDAIASYLVDYKQSKSLRLLKLDHCYLNGKDIAYLLHSMTETPGQARELHLDVSENYIEHYLDKLTGAIANGLAPSGLTIRLLEFEKESDFRKMVLALAANNTIRHLDISQASLPSEASEATCQALEKMFAENTSLEWLDISGEDSRLETTKLGVGINRALRGLQRNKTLRALIIRYQKLGLQGASTLADVLKVNTTLQYLYCENNGITLGGFTDLVNALHRNTTLLYLPSMQESRQLALKQTEDQVKQMRGDKMPYAYSRPASVRSKIASKVTGKPSKERTPSAGLSDQDIKHALGLVDESWQRQEYRLEQYLQRNTDIHNGIPTALDVNDEEFERPDTGSSLNKILEKVIIDSTPTTEKDIQLGSVIQDGILPHPTQHHEVTTLEKEIEMSFSENSEFWGNSRFPG</sequence>
<dbReference type="SUPFAM" id="SSF50729">
    <property type="entry name" value="PH domain-like"/>
    <property type="match status" value="1"/>
</dbReference>
<dbReference type="SMART" id="SM00233">
    <property type="entry name" value="PH"/>
    <property type="match status" value="1"/>
</dbReference>
<dbReference type="PROSITE" id="PS50003">
    <property type="entry name" value="PH_DOMAIN"/>
    <property type="match status" value="1"/>
</dbReference>
<proteinExistence type="predicted"/>
<dbReference type="InterPro" id="IPR001611">
    <property type="entry name" value="Leu-rich_rpt"/>
</dbReference>
<accession>A0A2T2NZT4</accession>
<feature type="region of interest" description="Disordered" evidence="1">
    <location>
        <begin position="1060"/>
        <end position="1079"/>
    </location>
</feature>
<evidence type="ECO:0000259" key="2">
    <source>
        <dbReference type="PROSITE" id="PS50003"/>
    </source>
</evidence>
<dbReference type="Proteomes" id="UP000240883">
    <property type="component" value="Unassembled WGS sequence"/>
</dbReference>
<dbReference type="PANTHER" id="PTHR24114">
    <property type="entry name" value="LEUCINE RICH REPEAT FAMILY PROTEIN"/>
    <property type="match status" value="1"/>
</dbReference>
<dbReference type="InterPro" id="IPR001849">
    <property type="entry name" value="PH_domain"/>
</dbReference>
<dbReference type="SMART" id="SM00368">
    <property type="entry name" value="LRR_RI"/>
    <property type="match status" value="3"/>
</dbReference>
<protein>
    <submittedName>
        <fullName evidence="3">Leucine rich repeat protein-like protein</fullName>
    </submittedName>
</protein>